<protein>
    <submittedName>
        <fullName evidence="1">Uncharacterized protein</fullName>
    </submittedName>
</protein>
<dbReference type="EMBL" id="JASBWS010000078">
    <property type="protein sequence ID" value="KAJ9100131.1"/>
    <property type="molecule type" value="Genomic_DNA"/>
</dbReference>
<reference evidence="1" key="1">
    <citation type="submission" date="2023-04" db="EMBL/GenBank/DDBJ databases">
        <title>Draft Genome sequencing of Naganishia species isolated from polar environments using Oxford Nanopore Technology.</title>
        <authorList>
            <person name="Leo P."/>
            <person name="Venkateswaran K."/>
        </authorList>
    </citation>
    <scope>NUCLEOTIDE SEQUENCE</scope>
    <source>
        <strain evidence="1">MNA-CCFEE 5262</strain>
    </source>
</reference>
<accession>A0ACC2VLY5</accession>
<name>A0ACC2VLY5_9TREE</name>
<organism evidence="1 2">
    <name type="scientific">Naganishia adeliensis</name>
    <dbReference type="NCBI Taxonomy" id="92952"/>
    <lineage>
        <taxon>Eukaryota</taxon>
        <taxon>Fungi</taxon>
        <taxon>Dikarya</taxon>
        <taxon>Basidiomycota</taxon>
        <taxon>Agaricomycotina</taxon>
        <taxon>Tremellomycetes</taxon>
        <taxon>Filobasidiales</taxon>
        <taxon>Filobasidiaceae</taxon>
        <taxon>Naganishia</taxon>
    </lineage>
</organism>
<proteinExistence type="predicted"/>
<keyword evidence="2" id="KW-1185">Reference proteome</keyword>
<dbReference type="Proteomes" id="UP001230649">
    <property type="component" value="Unassembled WGS sequence"/>
</dbReference>
<evidence type="ECO:0000313" key="1">
    <source>
        <dbReference type="EMBL" id="KAJ9100131.1"/>
    </source>
</evidence>
<sequence>MTVRDQQVTQPSRGLDVKPSIEKDVKPNSTLPPSSTSLGSEGLLPAKLCSASATRPVPVLPALPLLRYVAESAMSAQRRLLKLVLLPPKLLDDAIRNDPDSVAMLGFPLGTKVTASDLIDRIKHLQYTALQALLAAYRYKETRVDVKDNVILGLEIGRLALDMLGTLQREMAREDRLSTKRKRPGEEDANDRVGKARKTSIGPGSPHGTSISTPTQSRHKPVKPSPLRRNDSTRDDFAAAGVIDASESEADLLMMQRNNARKQEGSRLLKETEDILSSASELGSKSLSKDPEGKSLLLELVMMKAQLTYIQGYHKQALKLLKNTRLDIQKDTSQTHMLYRILLLQAQLEMQAGSDVMAASTTLTDLANLAHSRHDPHVVLLAKVARLRIIMVNSYFDLVEASLREIEGILNTRYPPTGESQTETAFDRLCPQDLSTHHDAELTVIMEYASLKVIWSHRTGNKAESKASIKMVHHLYDLPRLSRADSSFNSGMLELPTGSRSIKIQHMPCNINTPLTYLITCLAFPDLTSSSPKRVKLVQNALKSFDQFDAHEGPYAGEFVQTSGLNDALSMRTELMEIKAECLFDLLTFCTFRAKFEHAQKVTSALTRHLQLEGLFRTFVPRECLLLAQRAHMLGHHEVAAKYYEACRFIAKPGSEIDLMARVGIHCIHLAQSASIDLIASESKQLMQECFNTMAYSFTTAARIVQGTIVETILASKQTLQSASDAARVFNDSHTQPIILCIAATHFGDTRPEQSRKMLRSAWELIRASGGKEADGTDKHQVVGSTGLVNMGEPEAGLQEERKKFLALYEHKRKEELESVAVLVG</sequence>
<evidence type="ECO:0000313" key="2">
    <source>
        <dbReference type="Proteomes" id="UP001230649"/>
    </source>
</evidence>
<gene>
    <name evidence="1" type="ORF">QFC20_005543</name>
</gene>
<comment type="caution">
    <text evidence="1">The sequence shown here is derived from an EMBL/GenBank/DDBJ whole genome shotgun (WGS) entry which is preliminary data.</text>
</comment>